<dbReference type="Pfam" id="PF00892">
    <property type="entry name" value="EamA"/>
    <property type="match status" value="2"/>
</dbReference>
<evidence type="ECO:0000256" key="5">
    <source>
        <dbReference type="ARBA" id="ARBA00023136"/>
    </source>
</evidence>
<evidence type="ECO:0000313" key="9">
    <source>
        <dbReference type="Proteomes" id="UP000602395"/>
    </source>
</evidence>
<feature type="transmembrane region" description="Helical" evidence="6">
    <location>
        <begin position="124"/>
        <end position="140"/>
    </location>
</feature>
<evidence type="ECO:0000256" key="1">
    <source>
        <dbReference type="ARBA" id="ARBA00004141"/>
    </source>
</evidence>
<accession>A0ABR7WAR6</accession>
<comment type="similarity">
    <text evidence="2">Belongs to the EamA transporter family.</text>
</comment>
<feature type="transmembrane region" description="Helical" evidence="6">
    <location>
        <begin position="97"/>
        <end position="117"/>
    </location>
</feature>
<evidence type="ECO:0000313" key="8">
    <source>
        <dbReference type="EMBL" id="MBD1319916.1"/>
    </source>
</evidence>
<evidence type="ECO:0000256" key="4">
    <source>
        <dbReference type="ARBA" id="ARBA00022989"/>
    </source>
</evidence>
<dbReference type="RefSeq" id="WP_190267425.1">
    <property type="nucleotide sequence ID" value="NZ_BAABAD010000004.1"/>
</dbReference>
<feature type="transmembrane region" description="Helical" evidence="6">
    <location>
        <begin position="184"/>
        <end position="205"/>
    </location>
</feature>
<dbReference type="InterPro" id="IPR000620">
    <property type="entry name" value="EamA_dom"/>
</dbReference>
<protein>
    <submittedName>
        <fullName evidence="8">DMT family transporter</fullName>
    </submittedName>
</protein>
<feature type="domain" description="EamA" evidence="7">
    <location>
        <begin position="3"/>
        <end position="138"/>
    </location>
</feature>
<keyword evidence="9" id="KW-1185">Reference proteome</keyword>
<keyword evidence="3 6" id="KW-0812">Transmembrane</keyword>
<proteinExistence type="inferred from homology"/>
<gene>
    <name evidence="8" type="ORF">IDF66_09980</name>
</gene>
<organism evidence="8 9">
    <name type="scientific">Gordonia hankookensis</name>
    <dbReference type="NCBI Taxonomy" id="589403"/>
    <lineage>
        <taxon>Bacteria</taxon>
        <taxon>Bacillati</taxon>
        <taxon>Actinomycetota</taxon>
        <taxon>Actinomycetes</taxon>
        <taxon>Mycobacteriales</taxon>
        <taxon>Gordoniaceae</taxon>
        <taxon>Gordonia</taxon>
    </lineage>
</organism>
<sequence>MSACLSILFVASWSSGFIGAKLAASDAPATTLLMWRFVPVALALAVVAAVLERRSPGTRPARRGWAVQVGVGALSQCGYTLTVYWAIGLGVSTGTTALIDGVQPLAVAVLAGPLLGAAVSGRQWIGLLLGATGVVIVTWTDAATSATAAPWWAYLVPLAGMASLVAATFLDRRATTTLTRTESLAVHCITSAIIFTAICLVTGTATPPAVAGFWLAIAWLIGMSTLGGYGLYWILVDRLGITSVNALMFLMPPVTTLWGAAMFGEPLTPTTVVGLTVALGATITVVHPRRRRENRPFRPALTAEVPAGGRQC</sequence>
<feature type="domain" description="EamA" evidence="7">
    <location>
        <begin position="152"/>
        <end position="285"/>
    </location>
</feature>
<evidence type="ECO:0000256" key="2">
    <source>
        <dbReference type="ARBA" id="ARBA00007362"/>
    </source>
</evidence>
<dbReference type="InterPro" id="IPR037185">
    <property type="entry name" value="EmrE-like"/>
</dbReference>
<evidence type="ECO:0000259" key="7">
    <source>
        <dbReference type="Pfam" id="PF00892"/>
    </source>
</evidence>
<keyword evidence="4 6" id="KW-1133">Transmembrane helix</keyword>
<feature type="transmembrane region" description="Helical" evidence="6">
    <location>
        <begin position="64"/>
        <end position="85"/>
    </location>
</feature>
<feature type="transmembrane region" description="Helical" evidence="6">
    <location>
        <begin position="33"/>
        <end position="52"/>
    </location>
</feature>
<dbReference type="InterPro" id="IPR050638">
    <property type="entry name" value="AA-Vitamin_Transporters"/>
</dbReference>
<dbReference type="EMBL" id="JACWMS010000002">
    <property type="protein sequence ID" value="MBD1319916.1"/>
    <property type="molecule type" value="Genomic_DNA"/>
</dbReference>
<evidence type="ECO:0000256" key="6">
    <source>
        <dbReference type="SAM" id="Phobius"/>
    </source>
</evidence>
<feature type="transmembrane region" description="Helical" evidence="6">
    <location>
        <begin position="152"/>
        <end position="172"/>
    </location>
</feature>
<feature type="transmembrane region" description="Helical" evidence="6">
    <location>
        <begin position="211"/>
        <end position="232"/>
    </location>
</feature>
<dbReference type="PANTHER" id="PTHR32322">
    <property type="entry name" value="INNER MEMBRANE TRANSPORTER"/>
    <property type="match status" value="1"/>
</dbReference>
<comment type="subcellular location">
    <subcellularLocation>
        <location evidence="1">Membrane</location>
        <topology evidence="1">Multi-pass membrane protein</topology>
    </subcellularLocation>
</comment>
<feature type="transmembrane region" description="Helical" evidence="6">
    <location>
        <begin position="267"/>
        <end position="286"/>
    </location>
</feature>
<dbReference type="SUPFAM" id="SSF103481">
    <property type="entry name" value="Multidrug resistance efflux transporter EmrE"/>
    <property type="match status" value="2"/>
</dbReference>
<dbReference type="Proteomes" id="UP000602395">
    <property type="component" value="Unassembled WGS sequence"/>
</dbReference>
<keyword evidence="5 6" id="KW-0472">Membrane</keyword>
<name>A0ABR7WAR6_9ACTN</name>
<reference evidence="8 9" key="1">
    <citation type="submission" date="2020-09" db="EMBL/GenBank/DDBJ databases">
        <title>Novel species in genus Gordonia.</title>
        <authorList>
            <person name="Zhang G."/>
        </authorList>
    </citation>
    <scope>NUCLEOTIDE SEQUENCE [LARGE SCALE GENOMIC DNA]</scope>
    <source>
        <strain evidence="8 9">ON-33</strain>
    </source>
</reference>
<comment type="caution">
    <text evidence="8">The sequence shown here is derived from an EMBL/GenBank/DDBJ whole genome shotgun (WGS) entry which is preliminary data.</text>
</comment>
<dbReference type="PANTHER" id="PTHR32322:SF2">
    <property type="entry name" value="EAMA DOMAIN-CONTAINING PROTEIN"/>
    <property type="match status" value="1"/>
</dbReference>
<evidence type="ECO:0000256" key="3">
    <source>
        <dbReference type="ARBA" id="ARBA00022692"/>
    </source>
</evidence>
<feature type="transmembrane region" description="Helical" evidence="6">
    <location>
        <begin position="239"/>
        <end position="261"/>
    </location>
</feature>